<name>A0AAN6U1C7_9PEZI</name>
<dbReference type="GeneID" id="87831953"/>
<protein>
    <submittedName>
        <fullName evidence="1">Uncharacterized protein</fullName>
    </submittedName>
</protein>
<dbReference type="AlphaFoldDB" id="A0AAN6U1C7"/>
<gene>
    <name evidence="1" type="ORF">N657DRAFT_663457</name>
</gene>
<organism evidence="1 2">
    <name type="scientific">Parathielavia appendiculata</name>
    <dbReference type="NCBI Taxonomy" id="2587402"/>
    <lineage>
        <taxon>Eukaryota</taxon>
        <taxon>Fungi</taxon>
        <taxon>Dikarya</taxon>
        <taxon>Ascomycota</taxon>
        <taxon>Pezizomycotina</taxon>
        <taxon>Sordariomycetes</taxon>
        <taxon>Sordariomycetidae</taxon>
        <taxon>Sordariales</taxon>
        <taxon>Chaetomiaceae</taxon>
        <taxon>Parathielavia</taxon>
    </lineage>
</organism>
<dbReference type="RefSeq" id="XP_062648150.1">
    <property type="nucleotide sequence ID" value="XM_062795184.1"/>
</dbReference>
<dbReference type="Proteomes" id="UP001302602">
    <property type="component" value="Unassembled WGS sequence"/>
</dbReference>
<proteinExistence type="predicted"/>
<reference evidence="1" key="2">
    <citation type="submission" date="2023-05" db="EMBL/GenBank/DDBJ databases">
        <authorList>
            <consortium name="Lawrence Berkeley National Laboratory"/>
            <person name="Steindorff A."/>
            <person name="Hensen N."/>
            <person name="Bonometti L."/>
            <person name="Westerberg I."/>
            <person name="Brannstrom I.O."/>
            <person name="Guillou S."/>
            <person name="Cros-Aarteil S."/>
            <person name="Calhoun S."/>
            <person name="Haridas S."/>
            <person name="Kuo A."/>
            <person name="Mondo S."/>
            <person name="Pangilinan J."/>
            <person name="Riley R."/>
            <person name="Labutti K."/>
            <person name="Andreopoulos B."/>
            <person name="Lipzen A."/>
            <person name="Chen C."/>
            <person name="Yanf M."/>
            <person name="Daum C."/>
            <person name="Ng V."/>
            <person name="Clum A."/>
            <person name="Ohm R."/>
            <person name="Martin F."/>
            <person name="Silar P."/>
            <person name="Natvig D."/>
            <person name="Lalanne C."/>
            <person name="Gautier V."/>
            <person name="Ament-Velasquez S.L."/>
            <person name="Kruys A."/>
            <person name="Hutchinson M.I."/>
            <person name="Powell A.J."/>
            <person name="Barry K."/>
            <person name="Miller A.N."/>
            <person name="Grigoriev I.V."/>
            <person name="Debuchy R."/>
            <person name="Gladieux P."/>
            <person name="Thoren M.H."/>
            <person name="Johannesson H."/>
        </authorList>
    </citation>
    <scope>NUCLEOTIDE SEQUENCE</scope>
    <source>
        <strain evidence="1">CBS 731.68</strain>
    </source>
</reference>
<comment type="caution">
    <text evidence="1">The sequence shown here is derived from an EMBL/GenBank/DDBJ whole genome shotgun (WGS) entry which is preliminary data.</text>
</comment>
<keyword evidence="2" id="KW-1185">Reference proteome</keyword>
<dbReference type="PANTHER" id="PTHR40788">
    <property type="entry name" value="CLR5 DOMAIN-CONTAINING PROTEIN-RELATED"/>
    <property type="match status" value="1"/>
</dbReference>
<accession>A0AAN6U1C7</accession>
<reference evidence="1" key="1">
    <citation type="journal article" date="2023" name="Mol. Phylogenet. Evol.">
        <title>Genome-scale phylogeny and comparative genomics of the fungal order Sordariales.</title>
        <authorList>
            <person name="Hensen N."/>
            <person name="Bonometti L."/>
            <person name="Westerberg I."/>
            <person name="Brannstrom I.O."/>
            <person name="Guillou S."/>
            <person name="Cros-Aarteil S."/>
            <person name="Calhoun S."/>
            <person name="Haridas S."/>
            <person name="Kuo A."/>
            <person name="Mondo S."/>
            <person name="Pangilinan J."/>
            <person name="Riley R."/>
            <person name="LaButti K."/>
            <person name="Andreopoulos B."/>
            <person name="Lipzen A."/>
            <person name="Chen C."/>
            <person name="Yan M."/>
            <person name="Daum C."/>
            <person name="Ng V."/>
            <person name="Clum A."/>
            <person name="Steindorff A."/>
            <person name="Ohm R.A."/>
            <person name="Martin F."/>
            <person name="Silar P."/>
            <person name="Natvig D.O."/>
            <person name="Lalanne C."/>
            <person name="Gautier V."/>
            <person name="Ament-Velasquez S.L."/>
            <person name="Kruys A."/>
            <person name="Hutchinson M.I."/>
            <person name="Powell A.J."/>
            <person name="Barry K."/>
            <person name="Miller A.N."/>
            <person name="Grigoriev I.V."/>
            <person name="Debuchy R."/>
            <person name="Gladieux P."/>
            <person name="Hiltunen Thoren M."/>
            <person name="Johannesson H."/>
        </authorList>
    </citation>
    <scope>NUCLEOTIDE SEQUENCE</scope>
    <source>
        <strain evidence="1">CBS 731.68</strain>
    </source>
</reference>
<evidence type="ECO:0000313" key="1">
    <source>
        <dbReference type="EMBL" id="KAK4124379.1"/>
    </source>
</evidence>
<sequence length="545" mass="62350">MPKLMEVSEVHKQCKERSNGIQASHDEDLLQPRSLLLMLYFRGRYQPCGFSAAGGDAMYLCMVTKAIVPIFLNYYGKLVAWEDHADAFDWMHTREQFLLGEALDILEAQDRMKFLVHCCEKLAVSTSLVVMAEEAPSRPPGRLDFGSIESSLAAPTSAAEDQYDPSCFSDQLMIYKEHRQELMKDTDGKPHPILQPTKMDVFWERIISNVLLGSHVELERLSLHSDFPEEDLVAILLFRYFVYHLSKDWLNDLKTTVVASPPVRIVRLFAQDLNMISITSKPGLKRNALERLLRSEPRAQRVDLWLRAGRIGNFSIMCECLRQLDIYQPWVNGYESSYSKVMLIYFKLSHPADKGFFYPMEKTEETVKTLRQAEASLDAFWDDLGKCLHATAGDLSKSVLRRLLSQQRTFKRTPGWAAPGTAGEGEAGIASCRHAVTALNIDEQLIFHVDWRALKVFRTLFFQAAVTSNPREVSWHNFLHDMTSTGFRAEKLYGLVWHFQPSRLDVGRSIQFHEPHSGGKIPFRVARRIGRRLARAYGWVGRCLL</sequence>
<dbReference type="EMBL" id="MU853227">
    <property type="protein sequence ID" value="KAK4124379.1"/>
    <property type="molecule type" value="Genomic_DNA"/>
</dbReference>
<dbReference type="PANTHER" id="PTHR40788:SF2">
    <property type="entry name" value="CLR5 DOMAIN-CONTAINING PROTEIN"/>
    <property type="match status" value="1"/>
</dbReference>
<evidence type="ECO:0000313" key="2">
    <source>
        <dbReference type="Proteomes" id="UP001302602"/>
    </source>
</evidence>